<name>A0A2W4JPG5_9PSEU</name>
<dbReference type="EMBL" id="QGUI02000102">
    <property type="protein sequence ID" value="MFO7192485.1"/>
    <property type="molecule type" value="Genomic_DNA"/>
</dbReference>
<dbReference type="InterPro" id="IPR022536">
    <property type="entry name" value="EspC"/>
</dbReference>
<protein>
    <submittedName>
        <fullName evidence="2">Type VII secretion target</fullName>
    </submittedName>
</protein>
<keyword evidence="1" id="KW-0175">Coiled coil</keyword>
<reference evidence="2 4" key="3">
    <citation type="journal article" date="2021" name="BMC Genomics">
        <title>Genome-resolved metagenome and metatranscriptome analyses of thermophilic composting reveal key bacterial players and their metabolic interactions.</title>
        <authorList>
            <person name="Braga L.P.P."/>
            <person name="Pereira R.V."/>
            <person name="Martins L.F."/>
            <person name="Moura L.M.S."/>
            <person name="Sanchez F.B."/>
            <person name="Patane J.S.L."/>
            <person name="da Silva A.M."/>
            <person name="Setubal J.C."/>
        </authorList>
    </citation>
    <scope>NUCLEOTIDE SEQUENCE [LARGE SCALE GENOMIC DNA]</scope>
    <source>
        <strain evidence="2">ZC4RG45</strain>
    </source>
</reference>
<evidence type="ECO:0000313" key="4">
    <source>
        <dbReference type="Proteomes" id="UP000249324"/>
    </source>
</evidence>
<organism evidence="3">
    <name type="scientific">Thermocrispum agreste</name>
    <dbReference type="NCBI Taxonomy" id="37925"/>
    <lineage>
        <taxon>Bacteria</taxon>
        <taxon>Bacillati</taxon>
        <taxon>Actinomycetota</taxon>
        <taxon>Actinomycetes</taxon>
        <taxon>Pseudonocardiales</taxon>
        <taxon>Pseudonocardiaceae</taxon>
        <taxon>Thermocrispum</taxon>
    </lineage>
</organism>
<dbReference type="STRING" id="1111738.GCA_000427905_01457"/>
<evidence type="ECO:0000313" key="3">
    <source>
        <dbReference type="EMBL" id="PZM95687.1"/>
    </source>
</evidence>
<reference evidence="2" key="4">
    <citation type="submission" date="2023-08" db="EMBL/GenBank/DDBJ databases">
        <authorList>
            <person name="Guima S.E.S."/>
            <person name="Martins L.F."/>
            <person name="Silva A.M."/>
            <person name="Setubal J.C."/>
        </authorList>
    </citation>
    <scope>NUCLEOTIDE SEQUENCE</scope>
    <source>
        <strain evidence="2">ZC4RG45</strain>
    </source>
</reference>
<evidence type="ECO:0000256" key="1">
    <source>
        <dbReference type="SAM" id="Coils"/>
    </source>
</evidence>
<reference evidence="2" key="1">
    <citation type="submission" date="2018-05" db="EMBL/GenBank/DDBJ databases">
        <authorList>
            <person name="Moura L."/>
            <person name="Setubal J.C."/>
        </authorList>
    </citation>
    <scope>NUCLEOTIDE SEQUENCE</scope>
    <source>
        <strain evidence="2">ZC4RG45</strain>
    </source>
</reference>
<proteinExistence type="predicted"/>
<accession>A0A2W4JPG5</accession>
<dbReference type="EMBL" id="QGUI01000453">
    <property type="protein sequence ID" value="PZM95687.1"/>
    <property type="molecule type" value="Genomic_DNA"/>
</dbReference>
<dbReference type="Proteomes" id="UP000249324">
    <property type="component" value="Unassembled WGS sequence"/>
</dbReference>
<evidence type="ECO:0000313" key="2">
    <source>
        <dbReference type="EMBL" id="MFO7192485.1"/>
    </source>
</evidence>
<reference evidence="3" key="2">
    <citation type="submission" date="2018-05" db="EMBL/GenBank/DDBJ databases">
        <authorList>
            <person name="Lanie J.A."/>
            <person name="Ng W.-L."/>
            <person name="Kazmierczak K.M."/>
            <person name="Andrzejewski T.M."/>
            <person name="Davidsen T.M."/>
            <person name="Wayne K.J."/>
            <person name="Tettelin H."/>
            <person name="Glass J.I."/>
            <person name="Rusch D."/>
            <person name="Podicherti R."/>
            <person name="Tsui H.-C.T."/>
            <person name="Winkler M.E."/>
        </authorList>
    </citation>
    <scope>NUCLEOTIDE SEQUENCE</scope>
    <source>
        <strain evidence="3">ZC4RG45</strain>
    </source>
</reference>
<sequence>MGSDINVNTPELRTYAKNLSYYTSEADKFGALIDQADVTNEAWGIIGSHFKHQYTDRLAELRDLLAEMKEGVETLADKITAAANVYDSNEEASVIQFGKHEATIDGTADDPKGEEGTR</sequence>
<comment type="caution">
    <text evidence="3">The sequence shown here is derived from an EMBL/GenBank/DDBJ whole genome shotgun (WGS) entry which is preliminary data.</text>
</comment>
<feature type="coiled-coil region" evidence="1">
    <location>
        <begin position="51"/>
        <end position="78"/>
    </location>
</feature>
<dbReference type="GO" id="GO:0009306">
    <property type="term" value="P:protein secretion"/>
    <property type="evidence" value="ECO:0007669"/>
    <property type="project" value="InterPro"/>
</dbReference>
<dbReference type="AlphaFoldDB" id="A0A2W4JPG5"/>
<gene>
    <name evidence="2" type="ORF">DIU77_009620</name>
    <name evidence="3" type="ORF">DIU77_11985</name>
</gene>
<dbReference type="Pfam" id="PF10824">
    <property type="entry name" value="T7SS_ESX_EspC"/>
    <property type="match status" value="1"/>
</dbReference>